<dbReference type="Pfam" id="PF00852">
    <property type="entry name" value="Glyco_transf_10"/>
    <property type="match status" value="1"/>
</dbReference>
<feature type="domain" description="Fucosyltransferase C-terminal" evidence="4">
    <location>
        <begin position="113"/>
        <end position="240"/>
    </location>
</feature>
<name>A0A6C0IMK4_9ZZZZ</name>
<dbReference type="EMBL" id="MN740213">
    <property type="protein sequence ID" value="QHT94049.1"/>
    <property type="molecule type" value="Genomic_DNA"/>
</dbReference>
<evidence type="ECO:0000256" key="1">
    <source>
        <dbReference type="ARBA" id="ARBA00008919"/>
    </source>
</evidence>
<dbReference type="Gene3D" id="3.40.50.11660">
    <property type="entry name" value="Glycosyl transferase family 10, C-terminal domain"/>
    <property type="match status" value="1"/>
</dbReference>
<dbReference type="Pfam" id="PF18025">
    <property type="entry name" value="FucT_N"/>
    <property type="match status" value="1"/>
</dbReference>
<evidence type="ECO:0000256" key="2">
    <source>
        <dbReference type="ARBA" id="ARBA00022676"/>
    </source>
</evidence>
<evidence type="ECO:0000259" key="4">
    <source>
        <dbReference type="Pfam" id="PF00852"/>
    </source>
</evidence>
<dbReference type="GO" id="GO:0016020">
    <property type="term" value="C:membrane"/>
    <property type="evidence" value="ECO:0007669"/>
    <property type="project" value="InterPro"/>
</dbReference>
<comment type="similarity">
    <text evidence="1">Belongs to the glycosyltransferase 10 family.</text>
</comment>
<dbReference type="GO" id="GO:0046920">
    <property type="term" value="F:alpha-(1-&gt;3)-fucosyltransferase activity"/>
    <property type="evidence" value="ECO:0007669"/>
    <property type="project" value="TreeGrafter"/>
</dbReference>
<keyword evidence="2" id="KW-0328">Glycosyltransferase</keyword>
<keyword evidence="3" id="KW-0808">Transferase</keyword>
<evidence type="ECO:0000256" key="3">
    <source>
        <dbReference type="ARBA" id="ARBA00022679"/>
    </source>
</evidence>
<evidence type="ECO:0000259" key="5">
    <source>
        <dbReference type="Pfam" id="PF18025"/>
    </source>
</evidence>
<dbReference type="PANTHER" id="PTHR11929:SF194">
    <property type="entry name" value="ALPHA-(1,3)-FUCOSYLTRANSFERASE 10"/>
    <property type="match status" value="1"/>
</dbReference>
<feature type="domain" description="Alpha-(1,3)-fucosyltransferase FucT N-terminal" evidence="5">
    <location>
        <begin position="5"/>
        <end position="98"/>
    </location>
</feature>
<dbReference type="InterPro" id="IPR038577">
    <property type="entry name" value="GT10-like_C_sf"/>
</dbReference>
<dbReference type="PANTHER" id="PTHR11929">
    <property type="entry name" value="ALPHA- 1,3 -FUCOSYLTRANSFERASE"/>
    <property type="match status" value="1"/>
</dbReference>
<proteinExistence type="inferred from homology"/>
<dbReference type="AlphaFoldDB" id="A0A6C0IMK4"/>
<dbReference type="InterPro" id="IPR041058">
    <property type="entry name" value="FucT_N"/>
</dbReference>
<dbReference type="InterPro" id="IPR055270">
    <property type="entry name" value="Glyco_tran_10_C"/>
</dbReference>
<sequence length="269" mass="31942">MSMKIQFRDFWGGYKAESNWFTEQLDKYGHTYVIVNDNPNVIIFSVFGNYQFQPKIKGCKNVYFTGENRRLVKDADLNLTFDNTSEHNNIRLPLWILYGYDKNMQLTKKNTNNFCCFVYSNNIQHRNNFCLKLSKYKNIYCGGRCLNNIGGRIKDKIEFQKQFKFCIAYENSLYPGYTTEKILEAYKSNCVPIYYGSTTVVDDFNPETFINAHDFESEEKLIEYIIKVDNDDSLYEKYLNKPIFSDKWLKIFNDPDEKYFKNICKEIIS</sequence>
<organism evidence="6">
    <name type="scientific">viral metagenome</name>
    <dbReference type="NCBI Taxonomy" id="1070528"/>
    <lineage>
        <taxon>unclassified sequences</taxon>
        <taxon>metagenomes</taxon>
        <taxon>organismal metagenomes</taxon>
    </lineage>
</organism>
<accession>A0A6C0IMK4</accession>
<dbReference type="SUPFAM" id="SSF53756">
    <property type="entry name" value="UDP-Glycosyltransferase/glycogen phosphorylase"/>
    <property type="match status" value="1"/>
</dbReference>
<reference evidence="6" key="1">
    <citation type="journal article" date="2020" name="Nature">
        <title>Giant virus diversity and host interactions through global metagenomics.</title>
        <authorList>
            <person name="Schulz F."/>
            <person name="Roux S."/>
            <person name="Paez-Espino D."/>
            <person name="Jungbluth S."/>
            <person name="Walsh D.A."/>
            <person name="Denef V.J."/>
            <person name="McMahon K.D."/>
            <person name="Konstantinidis K.T."/>
            <person name="Eloe-Fadrosh E.A."/>
            <person name="Kyrpides N.C."/>
            <person name="Woyke T."/>
        </authorList>
    </citation>
    <scope>NUCLEOTIDE SEQUENCE</scope>
    <source>
        <strain evidence="6">GVMAG-M-3300024258-14</strain>
    </source>
</reference>
<protein>
    <submittedName>
        <fullName evidence="6">Uncharacterized protein</fullName>
    </submittedName>
</protein>
<evidence type="ECO:0000313" key="6">
    <source>
        <dbReference type="EMBL" id="QHT94049.1"/>
    </source>
</evidence>
<dbReference type="InterPro" id="IPR001503">
    <property type="entry name" value="Glyco_trans_10"/>
</dbReference>